<comment type="caution">
    <text evidence="2">The sequence shown here is derived from an EMBL/GenBank/DDBJ whole genome shotgun (WGS) entry which is preliminary data.</text>
</comment>
<dbReference type="STRING" id="55209.HA50_07140"/>
<feature type="domain" description="HNH nuclease" evidence="1">
    <location>
        <begin position="251"/>
        <end position="300"/>
    </location>
</feature>
<evidence type="ECO:0000313" key="2">
    <source>
        <dbReference type="EMBL" id="ORM93131.1"/>
    </source>
</evidence>
<dbReference type="EMBL" id="MLJI01000001">
    <property type="protein sequence ID" value="ORM93131.1"/>
    <property type="molecule type" value="Genomic_DNA"/>
</dbReference>
<dbReference type="Proteomes" id="UP000193749">
    <property type="component" value="Unassembled WGS sequence"/>
</dbReference>
<dbReference type="InterPro" id="IPR010373">
    <property type="entry name" value="DUF968"/>
</dbReference>
<reference evidence="2 3" key="1">
    <citation type="journal article" date="2017" name="Antonie Van Leeuwenhoek">
        <title>Phylogenomic resolution of the bacterial genus Pantoea and its relationship with Erwinia and Tatumella.</title>
        <authorList>
            <person name="Palmer M."/>
            <person name="Steenkamp E.T."/>
            <person name="Coetzee M.P."/>
            <person name="Chan W.Y."/>
            <person name="van Zyl E."/>
            <person name="De Maayer P."/>
            <person name="Coutinho T.A."/>
            <person name="Blom J."/>
            <person name="Smits T.H."/>
            <person name="Duffy B."/>
            <person name="Venter S.N."/>
        </authorList>
    </citation>
    <scope>NUCLEOTIDE SEQUENCE [LARGE SCALE GENOMIC DNA]</scope>
    <source>
        <strain evidence="2 3">LMG 2657</strain>
    </source>
</reference>
<dbReference type="CDD" id="cd00085">
    <property type="entry name" value="HNHc"/>
    <property type="match status" value="1"/>
</dbReference>
<dbReference type="Pfam" id="PF06147">
    <property type="entry name" value="DUF968"/>
    <property type="match status" value="1"/>
</dbReference>
<dbReference type="SMART" id="SM00507">
    <property type="entry name" value="HNHc"/>
    <property type="match status" value="1"/>
</dbReference>
<name>A0A1X1ET53_PANCY</name>
<organism evidence="2 3">
    <name type="scientific">Pantoea cypripedii</name>
    <name type="common">Pectobacterium cypripedii</name>
    <name type="synonym">Erwinia cypripedii</name>
    <dbReference type="NCBI Taxonomy" id="55209"/>
    <lineage>
        <taxon>Bacteria</taxon>
        <taxon>Pseudomonadati</taxon>
        <taxon>Pseudomonadota</taxon>
        <taxon>Gammaproteobacteria</taxon>
        <taxon>Enterobacterales</taxon>
        <taxon>Erwiniaceae</taxon>
        <taxon>Pantoea</taxon>
    </lineage>
</organism>
<dbReference type="RefSeq" id="WP_084873786.1">
    <property type="nucleotide sequence ID" value="NZ_JAGGMY010000001.1"/>
</dbReference>
<keyword evidence="3" id="KW-1185">Reference proteome</keyword>
<evidence type="ECO:0000313" key="3">
    <source>
        <dbReference type="Proteomes" id="UP000193749"/>
    </source>
</evidence>
<protein>
    <recommendedName>
        <fullName evidence="1">HNH nuclease domain-containing protein</fullName>
    </recommendedName>
</protein>
<dbReference type="Gene3D" id="3.30.40.190">
    <property type="match status" value="1"/>
</dbReference>
<sequence>MRALLTAELVPNIGIVLLKPGRDLLPLFRGRVLISTPPGELANLPSGLINDSSQPLLDETQLKDFFSADKVIIAAGGWEAHDAWVQKINACQREEKESYHHPHYTTLRTESGTVCLCYHHDNYCRANGLPEQLEEVAAGNLARWIIESACLQMGLGVDHRMTLPELCWWASIKDVIDLIPEAPARRVLRMPAEKKATGAMKESHIQPEKAAREVIQEAAEIVKAVVGLAIDPESPESFMKRPKRRRWVNEKYTRWVKAQTCACCNKPADDPHHIIGHGQGGMGTKAHDLFVIPLCRAHHDELHRDPVAFEDRYGSQLELLFRFLDHTIAVGVIGTAKK</sequence>
<gene>
    <name evidence="2" type="ORF">HA50_07140</name>
</gene>
<proteinExistence type="predicted"/>
<dbReference type="AlphaFoldDB" id="A0A1X1ET53"/>
<dbReference type="OrthoDB" id="6700725at2"/>
<accession>A0A1X1ET53</accession>
<dbReference type="InterPro" id="IPR003615">
    <property type="entry name" value="HNH_nuc"/>
</dbReference>
<evidence type="ECO:0000259" key="1">
    <source>
        <dbReference type="SMART" id="SM00507"/>
    </source>
</evidence>